<dbReference type="Proteomes" id="UP000069940">
    <property type="component" value="Unassembled WGS sequence"/>
</dbReference>
<dbReference type="GeneID" id="134288686"/>
<dbReference type="PANTHER" id="PTHR46601">
    <property type="entry name" value="ULP_PROTEASE DOMAIN-CONTAINING PROTEIN"/>
    <property type="match status" value="1"/>
</dbReference>
<evidence type="ECO:0000313" key="2">
    <source>
        <dbReference type="EnsemblMetazoa" id="AALFPA23_001516.P38703"/>
    </source>
</evidence>
<dbReference type="EnsemblMetazoa" id="AALFPA23_001516.R38703">
    <property type="protein sequence ID" value="AALFPA23_001516.P38703"/>
    <property type="gene ID" value="AALFPA23_001516"/>
</dbReference>
<keyword evidence="3" id="KW-1185">Reference proteome</keyword>
<protein>
    <submittedName>
        <fullName evidence="2">Uncharacterized protein</fullName>
    </submittedName>
</protein>
<accession>A0ABM1XP87</accession>
<sequence>MSKIRCIRPFKDIQCSKELRYLTDGIIQKLKSIGFSKVSTLNTKDFRICSSCRLHIDSRAHLTQNEEQSVAGGSRMPTVQTIPVVPDSQSYESLVTIPSASTLSTIQSNEDFTMPVDVEIFNRGIAAIRVSPIDLGKVKNVHYPEKKCAEIVEGVRRNLFKLDAKTEKANEFNEVIKNMKIKFLNSATRQEKLSILSLLPKSWSVQKIVDEFKTSRNMASDARKEKNNVLDSSQGSSSGKALSNETKELVLNFFEDDDISRAMPGQRDFVSVKTGNKRLAVQKRLLMMTLREAFNRFNEVYVNVKIGFSSFASLRPRQCKLLTITGTHNVCVCTTHENVNLILHSLKKYNVLNDLKTLTNRLLCENKTTHCHLRRCKNCPDTSVLEDSLLKQLEENFVEKLSFEQWVTTDRCDLETIVKQTDDFVTFFSSKLESLIPHDFVKTEQSNFLKTTKQNLQDGEFLAICDFSENYSFVLQDEVQSHHWNVQQATIHPFVIYYTENRQIKHFSFIIISEELRHDLVAVNLFIDKMMNFLQIDQNKNMKKIYFMSDGAASQYKNRKNFSSLCKFKSKYGIDAEWHFFATSHGKGPCDAIGGTIKRMATRASLAKEREHPIKTARELFNWANKRKEEELTKLSFCYSTTEEYENMSLQLNNQYNNAKTIQGTQKFHSFLPLSENTIKAKLYSNCTDNDAKIFDIVKKVV</sequence>
<reference evidence="2" key="2">
    <citation type="submission" date="2025-05" db="UniProtKB">
        <authorList>
            <consortium name="EnsemblMetazoa"/>
        </authorList>
    </citation>
    <scope>IDENTIFICATION</scope>
    <source>
        <strain evidence="2">Foshan</strain>
    </source>
</reference>
<dbReference type="PANTHER" id="PTHR46601:SF1">
    <property type="entry name" value="ADF-H DOMAIN-CONTAINING PROTEIN"/>
    <property type="match status" value="1"/>
</dbReference>
<reference evidence="3" key="1">
    <citation type="journal article" date="2015" name="Proc. Natl. Acad. Sci. U.S.A.">
        <title>Genome sequence of the Asian Tiger mosquito, Aedes albopictus, reveals insights into its biology, genetics, and evolution.</title>
        <authorList>
            <person name="Chen X.G."/>
            <person name="Jiang X."/>
            <person name="Gu J."/>
            <person name="Xu M."/>
            <person name="Wu Y."/>
            <person name="Deng Y."/>
            <person name="Zhang C."/>
            <person name="Bonizzoni M."/>
            <person name="Dermauw W."/>
            <person name="Vontas J."/>
            <person name="Armbruster P."/>
            <person name="Huang X."/>
            <person name="Yang Y."/>
            <person name="Zhang H."/>
            <person name="He W."/>
            <person name="Peng H."/>
            <person name="Liu Y."/>
            <person name="Wu K."/>
            <person name="Chen J."/>
            <person name="Lirakis M."/>
            <person name="Topalis P."/>
            <person name="Van Leeuwen T."/>
            <person name="Hall A.B."/>
            <person name="Jiang X."/>
            <person name="Thorpe C."/>
            <person name="Mueller R.L."/>
            <person name="Sun C."/>
            <person name="Waterhouse R.M."/>
            <person name="Yan G."/>
            <person name="Tu Z.J."/>
            <person name="Fang X."/>
            <person name="James A.A."/>
        </authorList>
    </citation>
    <scope>NUCLEOTIDE SEQUENCE [LARGE SCALE GENOMIC DNA]</scope>
    <source>
        <strain evidence="3">Foshan</strain>
    </source>
</reference>
<dbReference type="RefSeq" id="XP_062710270.1">
    <property type="nucleotide sequence ID" value="XM_062854286.1"/>
</dbReference>
<proteinExistence type="predicted"/>
<evidence type="ECO:0000313" key="3">
    <source>
        <dbReference type="Proteomes" id="UP000069940"/>
    </source>
</evidence>
<evidence type="ECO:0000256" key="1">
    <source>
        <dbReference type="SAM" id="MobiDB-lite"/>
    </source>
</evidence>
<feature type="region of interest" description="Disordered" evidence="1">
    <location>
        <begin position="217"/>
        <end position="242"/>
    </location>
</feature>
<organism evidence="2 3">
    <name type="scientific">Aedes albopictus</name>
    <name type="common">Asian tiger mosquito</name>
    <name type="synonym">Stegomyia albopicta</name>
    <dbReference type="NCBI Taxonomy" id="7160"/>
    <lineage>
        <taxon>Eukaryota</taxon>
        <taxon>Metazoa</taxon>
        <taxon>Ecdysozoa</taxon>
        <taxon>Arthropoda</taxon>
        <taxon>Hexapoda</taxon>
        <taxon>Insecta</taxon>
        <taxon>Pterygota</taxon>
        <taxon>Neoptera</taxon>
        <taxon>Endopterygota</taxon>
        <taxon>Diptera</taxon>
        <taxon>Nematocera</taxon>
        <taxon>Culicoidea</taxon>
        <taxon>Culicidae</taxon>
        <taxon>Culicinae</taxon>
        <taxon>Aedini</taxon>
        <taxon>Aedes</taxon>
        <taxon>Stegomyia</taxon>
    </lineage>
</organism>
<name>A0ABM1XP87_AEDAL</name>